<evidence type="ECO:0000313" key="1">
    <source>
        <dbReference type="EMBL" id="GHB22372.1"/>
    </source>
</evidence>
<evidence type="ECO:0000313" key="2">
    <source>
        <dbReference type="Proteomes" id="UP000646745"/>
    </source>
</evidence>
<reference evidence="2" key="1">
    <citation type="journal article" date="2019" name="Int. J. Syst. Evol. Microbiol.">
        <title>The Global Catalogue of Microorganisms (GCM) 10K type strain sequencing project: providing services to taxonomists for standard genome sequencing and annotation.</title>
        <authorList>
            <consortium name="The Broad Institute Genomics Platform"/>
            <consortium name="The Broad Institute Genome Sequencing Center for Infectious Disease"/>
            <person name="Wu L."/>
            <person name="Ma J."/>
        </authorList>
    </citation>
    <scope>NUCLEOTIDE SEQUENCE [LARGE SCALE GENOMIC DNA]</scope>
    <source>
        <strain evidence="2">KCTC 32998</strain>
    </source>
</reference>
<dbReference type="Gene3D" id="3.30.530.20">
    <property type="match status" value="1"/>
</dbReference>
<sequence>MNDSVTLAVTIDCPCRELYEAFWPPEAFPRWASGLSRSRLMRQGNRWRADGPEGSVLIRFSPYNAFGVMDHWVELTSGAEVYIPLRVVANGFRAEVMLTLFRPGGGAEAETAFQRDVEWVRKDLLTLQALAEGGAVV</sequence>
<comment type="caution">
    <text evidence="1">The sequence shown here is derived from an EMBL/GenBank/DDBJ whole genome shotgun (WGS) entry which is preliminary data.</text>
</comment>
<gene>
    <name evidence="1" type="ORF">GCM10009038_21650</name>
</gene>
<protein>
    <submittedName>
        <fullName evidence="1">Polyketide cyclase</fullName>
    </submittedName>
</protein>
<accession>A0ABQ3E186</accession>
<organism evidence="1 2">
    <name type="scientific">Salinicola rhizosphaerae</name>
    <dbReference type="NCBI Taxonomy" id="1443141"/>
    <lineage>
        <taxon>Bacteria</taxon>
        <taxon>Pseudomonadati</taxon>
        <taxon>Pseudomonadota</taxon>
        <taxon>Gammaproteobacteria</taxon>
        <taxon>Oceanospirillales</taxon>
        <taxon>Halomonadaceae</taxon>
        <taxon>Salinicola</taxon>
    </lineage>
</organism>
<dbReference type="Proteomes" id="UP000646745">
    <property type="component" value="Unassembled WGS sequence"/>
</dbReference>
<name>A0ABQ3E186_9GAMM</name>
<proteinExistence type="predicted"/>
<dbReference type="EMBL" id="BMZI01000004">
    <property type="protein sequence ID" value="GHB22372.1"/>
    <property type="molecule type" value="Genomic_DNA"/>
</dbReference>
<dbReference type="InterPro" id="IPR023393">
    <property type="entry name" value="START-like_dom_sf"/>
</dbReference>
<dbReference type="RefSeq" id="WP_189444687.1">
    <property type="nucleotide sequence ID" value="NZ_BMZI01000004.1"/>
</dbReference>
<dbReference type="SUPFAM" id="SSF55961">
    <property type="entry name" value="Bet v1-like"/>
    <property type="match status" value="1"/>
</dbReference>
<keyword evidence="2" id="KW-1185">Reference proteome</keyword>